<evidence type="ECO:0000256" key="1">
    <source>
        <dbReference type="SAM" id="MobiDB-lite"/>
    </source>
</evidence>
<reference evidence="2" key="1">
    <citation type="journal article" date="2022" name="Int. J. Mol. Sci.">
        <title>Draft Genome of Tanacetum Coccineum: Genomic Comparison of Closely Related Tanacetum-Family Plants.</title>
        <authorList>
            <person name="Yamashiro T."/>
            <person name="Shiraishi A."/>
            <person name="Nakayama K."/>
            <person name="Satake H."/>
        </authorList>
    </citation>
    <scope>NUCLEOTIDE SEQUENCE</scope>
</reference>
<proteinExistence type="predicted"/>
<sequence>MMADRRRMTMRTAEDGPCGLSADEDEDDEMDVEIDTRFFLEAEEERQSQFSCYPMITIPEPLPIPAWSDSEVARLLAISSPPASPLSPWSSSPPQIPFPLSHPHLLDAHHPCQQSAPTSIPPLIIPSDVRERERPEVNYTSDGVRLSLWVPGMRGSSSVRYRVGVHTEESYKSMVRRDPMRSHELADEAGTKTVIGGWVNMPI</sequence>
<evidence type="ECO:0000313" key="3">
    <source>
        <dbReference type="Proteomes" id="UP001151760"/>
    </source>
</evidence>
<name>A0ABQ4Y476_9ASTR</name>
<protein>
    <submittedName>
        <fullName evidence="2">Uncharacterized protein</fullName>
    </submittedName>
</protein>
<dbReference type="EMBL" id="BQNB010010082">
    <property type="protein sequence ID" value="GJS72465.1"/>
    <property type="molecule type" value="Genomic_DNA"/>
</dbReference>
<accession>A0ABQ4Y476</accession>
<reference evidence="2" key="2">
    <citation type="submission" date="2022-01" db="EMBL/GenBank/DDBJ databases">
        <authorList>
            <person name="Yamashiro T."/>
            <person name="Shiraishi A."/>
            <person name="Satake H."/>
            <person name="Nakayama K."/>
        </authorList>
    </citation>
    <scope>NUCLEOTIDE SEQUENCE</scope>
</reference>
<comment type="caution">
    <text evidence="2">The sequence shown here is derived from an EMBL/GenBank/DDBJ whole genome shotgun (WGS) entry which is preliminary data.</text>
</comment>
<organism evidence="2 3">
    <name type="scientific">Tanacetum coccineum</name>
    <dbReference type="NCBI Taxonomy" id="301880"/>
    <lineage>
        <taxon>Eukaryota</taxon>
        <taxon>Viridiplantae</taxon>
        <taxon>Streptophyta</taxon>
        <taxon>Embryophyta</taxon>
        <taxon>Tracheophyta</taxon>
        <taxon>Spermatophyta</taxon>
        <taxon>Magnoliopsida</taxon>
        <taxon>eudicotyledons</taxon>
        <taxon>Gunneridae</taxon>
        <taxon>Pentapetalae</taxon>
        <taxon>asterids</taxon>
        <taxon>campanulids</taxon>
        <taxon>Asterales</taxon>
        <taxon>Asteraceae</taxon>
        <taxon>Asteroideae</taxon>
        <taxon>Anthemideae</taxon>
        <taxon>Anthemidinae</taxon>
        <taxon>Tanacetum</taxon>
    </lineage>
</organism>
<gene>
    <name evidence="2" type="ORF">Tco_0705306</name>
</gene>
<keyword evidence="3" id="KW-1185">Reference proteome</keyword>
<feature type="region of interest" description="Disordered" evidence="1">
    <location>
        <begin position="1"/>
        <end position="29"/>
    </location>
</feature>
<dbReference type="Proteomes" id="UP001151760">
    <property type="component" value="Unassembled WGS sequence"/>
</dbReference>
<evidence type="ECO:0000313" key="2">
    <source>
        <dbReference type="EMBL" id="GJS72465.1"/>
    </source>
</evidence>